<accession>A0A174GUR2</accession>
<feature type="domain" description="AAA" evidence="9">
    <location>
        <begin position="33"/>
        <end position="160"/>
    </location>
</feature>
<organism evidence="10 11">
    <name type="scientific">Clostridium disporicum</name>
    <dbReference type="NCBI Taxonomy" id="84024"/>
    <lineage>
        <taxon>Bacteria</taxon>
        <taxon>Bacillati</taxon>
        <taxon>Bacillota</taxon>
        <taxon>Clostridia</taxon>
        <taxon>Eubacteriales</taxon>
        <taxon>Clostridiaceae</taxon>
        <taxon>Clostridium</taxon>
    </lineage>
</organism>
<dbReference type="NCBIfam" id="TIGR01007">
    <property type="entry name" value="eps_fam"/>
    <property type="match status" value="1"/>
</dbReference>
<dbReference type="GO" id="GO:0004715">
    <property type="term" value="F:non-membrane spanning protein tyrosine kinase activity"/>
    <property type="evidence" value="ECO:0007669"/>
    <property type="project" value="UniProtKB-EC"/>
</dbReference>
<protein>
    <recommendedName>
        <fullName evidence="2">non-specific protein-tyrosine kinase</fullName>
        <ecNumber evidence="2">2.7.10.2</ecNumber>
    </recommendedName>
</protein>
<reference evidence="10 11" key="1">
    <citation type="submission" date="2015-09" db="EMBL/GenBank/DDBJ databases">
        <authorList>
            <consortium name="Pathogen Informatics"/>
        </authorList>
    </citation>
    <scope>NUCLEOTIDE SEQUENCE [LARGE SCALE GENOMIC DNA]</scope>
    <source>
        <strain evidence="10 11">2789STDY5834856</strain>
    </source>
</reference>
<dbReference type="EC" id="2.7.10.2" evidence="2"/>
<dbReference type="GO" id="GO:0005886">
    <property type="term" value="C:plasma membrane"/>
    <property type="evidence" value="ECO:0007669"/>
    <property type="project" value="TreeGrafter"/>
</dbReference>
<keyword evidence="6" id="KW-0067">ATP-binding</keyword>
<evidence type="ECO:0000256" key="7">
    <source>
        <dbReference type="ARBA" id="ARBA00023137"/>
    </source>
</evidence>
<dbReference type="PANTHER" id="PTHR32309">
    <property type="entry name" value="TYROSINE-PROTEIN KINASE"/>
    <property type="match status" value="1"/>
</dbReference>
<dbReference type="EMBL" id="CYZX01000012">
    <property type="protein sequence ID" value="CUO64559.1"/>
    <property type="molecule type" value="Genomic_DNA"/>
</dbReference>
<proteinExistence type="inferred from homology"/>
<sequence>MLVVNKLPRSLSAEAYKALRTNIKYASVDKKLQTIVVTSSQPGEGKSTVAGNLAYTLSKDGARVLLMDCDLRKPTLHKKLDLINEKGVTDFLVHKCDIKLSIHEVEDNLFVMPSGSRVPNPSEILGSRAMEEFLNDLKRAYDYIILDTPPVIPVTDGLILAGKADGTILVARSRKTQERILKQSYRDLTNIGANIIGSVLTDLENTRYDKYHEYYGTGRMGFRNRKRK</sequence>
<evidence type="ECO:0000256" key="8">
    <source>
        <dbReference type="ARBA" id="ARBA00051245"/>
    </source>
</evidence>
<evidence type="ECO:0000313" key="11">
    <source>
        <dbReference type="Proteomes" id="UP000095594"/>
    </source>
</evidence>
<dbReference type="InterPro" id="IPR025669">
    <property type="entry name" value="AAA_dom"/>
</dbReference>
<dbReference type="CDD" id="cd05387">
    <property type="entry name" value="BY-kinase"/>
    <property type="match status" value="1"/>
</dbReference>
<evidence type="ECO:0000313" key="10">
    <source>
        <dbReference type="EMBL" id="CUO64559.1"/>
    </source>
</evidence>
<dbReference type="Proteomes" id="UP000095594">
    <property type="component" value="Unassembled WGS sequence"/>
</dbReference>
<name>A0A174GUR2_9CLOT</name>
<dbReference type="Pfam" id="PF13614">
    <property type="entry name" value="AAA_31"/>
    <property type="match status" value="1"/>
</dbReference>
<comment type="catalytic activity">
    <reaction evidence="8">
        <text>L-tyrosyl-[protein] + ATP = O-phospho-L-tyrosyl-[protein] + ADP + H(+)</text>
        <dbReference type="Rhea" id="RHEA:10596"/>
        <dbReference type="Rhea" id="RHEA-COMP:10136"/>
        <dbReference type="Rhea" id="RHEA-COMP:20101"/>
        <dbReference type="ChEBI" id="CHEBI:15378"/>
        <dbReference type="ChEBI" id="CHEBI:30616"/>
        <dbReference type="ChEBI" id="CHEBI:46858"/>
        <dbReference type="ChEBI" id="CHEBI:61978"/>
        <dbReference type="ChEBI" id="CHEBI:456216"/>
        <dbReference type="EC" id="2.7.10.2"/>
    </reaction>
</comment>
<evidence type="ECO:0000256" key="2">
    <source>
        <dbReference type="ARBA" id="ARBA00011903"/>
    </source>
</evidence>
<evidence type="ECO:0000256" key="6">
    <source>
        <dbReference type="ARBA" id="ARBA00022840"/>
    </source>
</evidence>
<dbReference type="InterPro" id="IPR005702">
    <property type="entry name" value="Wzc-like_C"/>
</dbReference>
<evidence type="ECO:0000256" key="5">
    <source>
        <dbReference type="ARBA" id="ARBA00022777"/>
    </source>
</evidence>
<evidence type="ECO:0000256" key="4">
    <source>
        <dbReference type="ARBA" id="ARBA00022741"/>
    </source>
</evidence>
<dbReference type="Gene3D" id="3.40.50.300">
    <property type="entry name" value="P-loop containing nucleotide triphosphate hydrolases"/>
    <property type="match status" value="1"/>
</dbReference>
<dbReference type="RefSeq" id="WP_055266084.1">
    <property type="nucleotide sequence ID" value="NZ_CABIXQ010000012.1"/>
</dbReference>
<dbReference type="OrthoDB" id="9794577at2"/>
<dbReference type="InterPro" id="IPR027417">
    <property type="entry name" value="P-loop_NTPase"/>
</dbReference>
<keyword evidence="7" id="KW-0829">Tyrosine-protein kinase</keyword>
<dbReference type="GO" id="GO:0005524">
    <property type="term" value="F:ATP binding"/>
    <property type="evidence" value="ECO:0007669"/>
    <property type="project" value="UniProtKB-KW"/>
</dbReference>
<keyword evidence="5" id="KW-0418">Kinase</keyword>
<dbReference type="AlphaFoldDB" id="A0A174GUR2"/>
<dbReference type="InterPro" id="IPR050445">
    <property type="entry name" value="Bact_polysacc_biosynth/exp"/>
</dbReference>
<comment type="similarity">
    <text evidence="1">Belongs to the CpsD/CapB family.</text>
</comment>
<keyword evidence="4" id="KW-0547">Nucleotide-binding</keyword>
<gene>
    <name evidence="10" type="primary">ywqD_3</name>
    <name evidence="10" type="ORF">ERS852471_01956</name>
</gene>
<dbReference type="PANTHER" id="PTHR32309:SF13">
    <property type="entry name" value="FERRIC ENTEROBACTIN TRANSPORT PROTEIN FEPE"/>
    <property type="match status" value="1"/>
</dbReference>
<dbReference type="SUPFAM" id="SSF52540">
    <property type="entry name" value="P-loop containing nucleoside triphosphate hydrolases"/>
    <property type="match status" value="1"/>
</dbReference>
<evidence type="ECO:0000259" key="9">
    <source>
        <dbReference type="Pfam" id="PF13614"/>
    </source>
</evidence>
<evidence type="ECO:0000256" key="3">
    <source>
        <dbReference type="ARBA" id="ARBA00022679"/>
    </source>
</evidence>
<evidence type="ECO:0000256" key="1">
    <source>
        <dbReference type="ARBA" id="ARBA00007316"/>
    </source>
</evidence>
<keyword evidence="3 10" id="KW-0808">Transferase</keyword>